<sequence length="74" mass="8318">MIQSILSNLAIILLLHLIMSQIMDSRNKISTFTFHALTIIQLEGASTLLHTVNKADINLYKAKTNGRNRFVGSY</sequence>
<reference evidence="1 2" key="1">
    <citation type="submission" date="2018-08" db="EMBL/GenBank/DDBJ databases">
        <title>Lysinibacillus sp. YLB-03 draft genome sequence.</title>
        <authorList>
            <person name="Yu L."/>
        </authorList>
    </citation>
    <scope>NUCLEOTIDE SEQUENCE [LARGE SCALE GENOMIC DNA]</scope>
    <source>
        <strain evidence="1 2">YLB-03</strain>
    </source>
</reference>
<evidence type="ECO:0000313" key="1">
    <source>
        <dbReference type="EMBL" id="RHW33243.1"/>
    </source>
</evidence>
<evidence type="ECO:0000313" key="2">
    <source>
        <dbReference type="Proteomes" id="UP000265692"/>
    </source>
</evidence>
<keyword evidence="2" id="KW-1185">Reference proteome</keyword>
<dbReference type="RefSeq" id="WP_118877410.1">
    <property type="nucleotide sequence ID" value="NZ_QWEI01000011.1"/>
</dbReference>
<gene>
    <name evidence="1" type="ORF">D1B33_15995</name>
</gene>
<evidence type="ECO:0008006" key="3">
    <source>
        <dbReference type="Google" id="ProtNLM"/>
    </source>
</evidence>
<accession>A0A396SIU0</accession>
<protein>
    <recommendedName>
        <fullName evidence="3">Diguanylate cyclase</fullName>
    </recommendedName>
</protein>
<dbReference type="EMBL" id="QWEI01000011">
    <property type="protein sequence ID" value="RHW33243.1"/>
    <property type="molecule type" value="Genomic_DNA"/>
</dbReference>
<dbReference type="AlphaFoldDB" id="A0A396SIU0"/>
<comment type="caution">
    <text evidence="1">The sequence shown here is derived from an EMBL/GenBank/DDBJ whole genome shotgun (WGS) entry which is preliminary data.</text>
</comment>
<name>A0A396SIU0_9BACL</name>
<dbReference type="Proteomes" id="UP000265692">
    <property type="component" value="Unassembled WGS sequence"/>
</dbReference>
<organism evidence="1 2">
    <name type="scientific">Ureibacillus yapensis</name>
    <dbReference type="NCBI Taxonomy" id="2304605"/>
    <lineage>
        <taxon>Bacteria</taxon>
        <taxon>Bacillati</taxon>
        <taxon>Bacillota</taxon>
        <taxon>Bacilli</taxon>
        <taxon>Bacillales</taxon>
        <taxon>Caryophanaceae</taxon>
        <taxon>Ureibacillus</taxon>
    </lineage>
</organism>
<dbReference type="OrthoDB" id="9759607at2"/>
<proteinExistence type="predicted"/>